<name>A0ABW8ZCF6_9BURK</name>
<dbReference type="SMART" id="SM00100">
    <property type="entry name" value="cNMP"/>
    <property type="match status" value="1"/>
</dbReference>
<dbReference type="EMBL" id="JAQQFR010000010">
    <property type="protein sequence ID" value="MFL9879988.1"/>
    <property type="molecule type" value="Genomic_DNA"/>
</dbReference>
<dbReference type="CDD" id="cd00092">
    <property type="entry name" value="HTH_CRP"/>
    <property type="match status" value="1"/>
</dbReference>
<keyword evidence="3" id="KW-0804">Transcription</keyword>
<dbReference type="InterPro" id="IPR018490">
    <property type="entry name" value="cNMP-bd_dom_sf"/>
</dbReference>
<dbReference type="Gene3D" id="2.60.120.10">
    <property type="entry name" value="Jelly Rolls"/>
    <property type="match status" value="1"/>
</dbReference>
<dbReference type="InterPro" id="IPR000595">
    <property type="entry name" value="cNMP-bd_dom"/>
</dbReference>
<reference evidence="5 6" key="1">
    <citation type="journal article" date="2024" name="Chem. Sci.">
        <title>Discovery of megapolipeptins by genome mining of a Burkholderiales bacteria collection.</title>
        <authorList>
            <person name="Paulo B.S."/>
            <person name="Recchia M.J.J."/>
            <person name="Lee S."/>
            <person name="Fergusson C.H."/>
            <person name="Romanowski S.B."/>
            <person name="Hernandez A."/>
            <person name="Krull N."/>
            <person name="Liu D.Y."/>
            <person name="Cavanagh H."/>
            <person name="Bos A."/>
            <person name="Gray C.A."/>
            <person name="Murphy B.T."/>
            <person name="Linington R.G."/>
            <person name="Eustaquio A.S."/>
        </authorList>
    </citation>
    <scope>NUCLEOTIDE SEQUENCE [LARGE SCALE GENOMIC DNA]</scope>
    <source>
        <strain evidence="5 6">RL21-008-BIB-B</strain>
    </source>
</reference>
<comment type="caution">
    <text evidence="5">The sequence shown here is derived from an EMBL/GenBank/DDBJ whole genome shotgun (WGS) entry which is preliminary data.</text>
</comment>
<dbReference type="InterPro" id="IPR012318">
    <property type="entry name" value="HTH_CRP"/>
</dbReference>
<dbReference type="SUPFAM" id="SSF51206">
    <property type="entry name" value="cAMP-binding domain-like"/>
    <property type="match status" value="1"/>
</dbReference>
<dbReference type="InterPro" id="IPR036388">
    <property type="entry name" value="WH-like_DNA-bd_sf"/>
</dbReference>
<dbReference type="Gene3D" id="1.10.10.10">
    <property type="entry name" value="Winged helix-like DNA-binding domain superfamily/Winged helix DNA-binding domain"/>
    <property type="match status" value="1"/>
</dbReference>
<dbReference type="SUPFAM" id="SSF46785">
    <property type="entry name" value="Winged helix' DNA-binding domain"/>
    <property type="match status" value="1"/>
</dbReference>
<accession>A0ABW8ZCF6</accession>
<dbReference type="CDD" id="cd00038">
    <property type="entry name" value="CAP_ED"/>
    <property type="match status" value="1"/>
</dbReference>
<dbReference type="Pfam" id="PF00027">
    <property type="entry name" value="cNMP_binding"/>
    <property type="match status" value="1"/>
</dbReference>
<feature type="domain" description="HTH crp-type" evidence="4">
    <location>
        <begin position="170"/>
        <end position="243"/>
    </location>
</feature>
<organism evidence="5 6">
    <name type="scientific">Herbaspirillum rhizosphaerae</name>
    <dbReference type="NCBI Taxonomy" id="346179"/>
    <lineage>
        <taxon>Bacteria</taxon>
        <taxon>Pseudomonadati</taxon>
        <taxon>Pseudomonadota</taxon>
        <taxon>Betaproteobacteria</taxon>
        <taxon>Burkholderiales</taxon>
        <taxon>Oxalobacteraceae</taxon>
        <taxon>Herbaspirillum</taxon>
    </lineage>
</organism>
<gene>
    <name evidence="5" type="primary">fnr</name>
    <name evidence="5" type="ORF">PQR63_16425</name>
</gene>
<keyword evidence="6" id="KW-1185">Reference proteome</keyword>
<evidence type="ECO:0000256" key="2">
    <source>
        <dbReference type="ARBA" id="ARBA00023125"/>
    </source>
</evidence>
<evidence type="ECO:0000256" key="1">
    <source>
        <dbReference type="ARBA" id="ARBA00023015"/>
    </source>
</evidence>
<keyword evidence="2" id="KW-0238">DNA-binding</keyword>
<dbReference type="Proteomes" id="UP001629214">
    <property type="component" value="Unassembled WGS sequence"/>
</dbReference>
<dbReference type="NCBIfam" id="NF008365">
    <property type="entry name" value="PRK11161.1"/>
    <property type="match status" value="1"/>
</dbReference>
<proteinExistence type="predicted"/>
<dbReference type="InterPro" id="IPR014710">
    <property type="entry name" value="RmlC-like_jellyroll"/>
</dbReference>
<evidence type="ECO:0000313" key="6">
    <source>
        <dbReference type="Proteomes" id="UP001629214"/>
    </source>
</evidence>
<dbReference type="InterPro" id="IPR036390">
    <property type="entry name" value="WH_DNA-bd_sf"/>
</dbReference>
<evidence type="ECO:0000313" key="5">
    <source>
        <dbReference type="EMBL" id="MFL9879988.1"/>
    </source>
</evidence>
<dbReference type="PROSITE" id="PS51063">
    <property type="entry name" value="HTH_CRP_2"/>
    <property type="match status" value="1"/>
</dbReference>
<dbReference type="SMART" id="SM00419">
    <property type="entry name" value="HTH_CRP"/>
    <property type="match status" value="1"/>
</dbReference>
<evidence type="ECO:0000259" key="4">
    <source>
        <dbReference type="PROSITE" id="PS51063"/>
    </source>
</evidence>
<dbReference type="PRINTS" id="PR00034">
    <property type="entry name" value="HTHCRP"/>
</dbReference>
<dbReference type="Pfam" id="PF13545">
    <property type="entry name" value="HTH_Crp_2"/>
    <property type="match status" value="1"/>
</dbReference>
<evidence type="ECO:0000256" key="3">
    <source>
        <dbReference type="ARBA" id="ARBA00023163"/>
    </source>
</evidence>
<dbReference type="PANTHER" id="PTHR24567">
    <property type="entry name" value="CRP FAMILY TRANSCRIPTIONAL REGULATORY PROTEIN"/>
    <property type="match status" value="1"/>
</dbReference>
<sequence>MNYPLQSATSNHTPAPVFALNSALRSCSGCSMHQICLPTGLNECDTQRLDKIIGRRKVPRDSFLYRIGDPFTSLYAVRVGHFKSYQQNIAGDRQITGFPMTGELLGMDAINTERYQCDAVALEDSEVCEIPFELLENLFAQMPTLLHHFHRALSQEITNEQRIIMLLGNMRAEQRFASFLINLSMSYATRGYSATRFQLRMTREDIGNHLGLTIESISRMIAKMRRDGLIQVRQRDVEILNLSALGKLASGSEILVSTPVYYPKQ</sequence>
<dbReference type="InterPro" id="IPR050397">
    <property type="entry name" value="Env_Response_Regulators"/>
</dbReference>
<dbReference type="PANTHER" id="PTHR24567:SF75">
    <property type="entry name" value="FUMARATE AND NITRATE REDUCTION REGULATORY PROTEIN"/>
    <property type="match status" value="1"/>
</dbReference>
<keyword evidence="1" id="KW-0805">Transcription regulation</keyword>
<dbReference type="RefSeq" id="WP_408169070.1">
    <property type="nucleotide sequence ID" value="NZ_JAQQFR010000010.1"/>
</dbReference>
<protein>
    <submittedName>
        <fullName evidence="5">Fumarate/nitrate reduction transcriptional regulator Fnr</fullName>
    </submittedName>
</protein>